<dbReference type="GO" id="GO:0006313">
    <property type="term" value="P:DNA transposition"/>
    <property type="evidence" value="ECO:0007669"/>
    <property type="project" value="InterPro"/>
</dbReference>
<reference evidence="8" key="1">
    <citation type="submission" date="2019-11" db="EMBL/GenBank/DDBJ databases">
        <authorList>
            <person name="Liu Y."/>
            <person name="Hou J."/>
            <person name="Li T.-Q."/>
            <person name="Guan C.-H."/>
            <person name="Wu X."/>
            <person name="Wu H.-Z."/>
            <person name="Ling F."/>
            <person name="Zhang R."/>
            <person name="Shi X.-G."/>
            <person name="Ren J.-P."/>
            <person name="Chen E.-F."/>
            <person name="Sun J.-M."/>
        </authorList>
    </citation>
    <scope>NUCLEOTIDE SEQUENCE</scope>
    <source>
        <strain evidence="8">Adult_tree_wgs_1</strain>
        <tissue evidence="8">Leaves</tissue>
    </source>
</reference>
<feature type="region of interest" description="Disordered" evidence="4">
    <location>
        <begin position="214"/>
        <end position="233"/>
    </location>
</feature>
<keyword evidence="9" id="KW-1185">Reference proteome</keyword>
<dbReference type="GO" id="GO:0004803">
    <property type="term" value="F:transposase activity"/>
    <property type="evidence" value="ECO:0007669"/>
    <property type="project" value="InterPro"/>
</dbReference>
<keyword evidence="1" id="KW-0815">Transposition</keyword>
<feature type="domain" description="PB1-like" evidence="7">
    <location>
        <begin position="1"/>
        <end position="100"/>
    </location>
</feature>
<dbReference type="InterPro" id="IPR001207">
    <property type="entry name" value="Transposase_mutator"/>
</dbReference>
<evidence type="ECO:0000256" key="4">
    <source>
        <dbReference type="SAM" id="MobiDB-lite"/>
    </source>
</evidence>
<dbReference type="Pfam" id="PF10551">
    <property type="entry name" value="MULE"/>
    <property type="match status" value="1"/>
</dbReference>
<feature type="compositionally biased region" description="Polar residues" evidence="4">
    <location>
        <begin position="681"/>
        <end position="690"/>
    </location>
</feature>
<dbReference type="Pfam" id="PF03108">
    <property type="entry name" value="DBD_Tnp_Mut"/>
    <property type="match status" value="1"/>
</dbReference>
<dbReference type="EMBL" id="WJXA01000002">
    <property type="protein sequence ID" value="KAF7151442.1"/>
    <property type="molecule type" value="Genomic_DNA"/>
</dbReference>
<evidence type="ECO:0000313" key="8">
    <source>
        <dbReference type="EMBL" id="KAF7151442.1"/>
    </source>
</evidence>
<evidence type="ECO:0000256" key="2">
    <source>
        <dbReference type="ARBA" id="ARBA00023125"/>
    </source>
</evidence>
<dbReference type="Pfam" id="PF26130">
    <property type="entry name" value="PB1-like"/>
    <property type="match status" value="1"/>
</dbReference>
<proteinExistence type="predicted"/>
<sequence length="793" mass="86891">MSTLFSIKVHHGGEFNTGPNKTYVGGRIDDVDGLDSDLMSLHELDSIAHYLGYGPPVAFHFRVPGLSLDMGLVTMKSDADVNAMITSLPSSRTIELYVEHIGGVQFVETQLQPVQEDGLEFLNIDDGDVTQVESVQKVGDGDIDEPNSDESTKEDQYSDGSYAMTDDDALYETFVDDDVEFRGLGQSSQQTLENVAEDTLDGEEIVLSDAVCDTEDESPYSSSNDDNSRPKHHQFKKFRAEHDMEDPKFVLGLIFPSATVFKDAIKQYAIKNQKNVKIVKNDKKRVRVKCEEGCPWVIYATKVLGEESYQVRTFNKKHKCGVSYTNRNINSTMIGKKYMLDLRSNPSMPITSFKERVRKELKVDVSKSQLYRARTKAALLIYGNDIAQYGMLWDYCEELRRSNPGSTVVMDAPLDEEIGQPRFNRLYICLAACKSGFIHGCRKLIGVDGCHLKGPYIGILLTAIGVDPNEAMYPIAYCVVEKENTDTWSWFFQLLGLDLGITPTNEHEFTFINDRQKGLQAALDITFPSAEHRHCCKHLLSNFMKTYKGLALEEKFWKCAKATHVAQFQHAMECMKEENAEAYVWLTKEPASGVGSNVDEGGVGINAGVEPNVGNGGVQSNVCSVQSSAGDGGSSSGVGTGRGKGTTTVVGRGRGRSRGRGTSTGMGRGRETTSELERGTISVQGRGSTNGLRRGSGTTIGLRRGRGTTNGLGSQITEDIGVECQFQATMVRTRGGGTAFLGRGGRIQWRGHEANVPSNYGQATQSSQTAVGSKKSTTKSIFKGQKFGNLAAI</sequence>
<dbReference type="PANTHER" id="PTHR31973">
    <property type="entry name" value="POLYPROTEIN, PUTATIVE-RELATED"/>
    <property type="match status" value="1"/>
</dbReference>
<evidence type="ECO:0000259" key="5">
    <source>
        <dbReference type="Pfam" id="PF03108"/>
    </source>
</evidence>
<dbReference type="PANTHER" id="PTHR31973:SF187">
    <property type="entry name" value="MUTATOR TRANSPOSASE MUDRA PROTEIN"/>
    <property type="match status" value="1"/>
</dbReference>
<feature type="compositionally biased region" description="Gly residues" evidence="4">
    <location>
        <begin position="630"/>
        <end position="644"/>
    </location>
</feature>
<evidence type="ECO:0000259" key="7">
    <source>
        <dbReference type="Pfam" id="PF26130"/>
    </source>
</evidence>
<evidence type="ECO:0000259" key="6">
    <source>
        <dbReference type="Pfam" id="PF10551"/>
    </source>
</evidence>
<dbReference type="InterPro" id="IPR004332">
    <property type="entry name" value="Transposase_MuDR"/>
</dbReference>
<evidence type="ECO:0000256" key="1">
    <source>
        <dbReference type="ARBA" id="ARBA00022578"/>
    </source>
</evidence>
<name>A0A834HE02_RHOSS</name>
<feature type="region of interest" description="Disordered" evidence="4">
    <location>
        <begin position="616"/>
        <end position="714"/>
    </location>
</feature>
<dbReference type="InterPro" id="IPR058594">
    <property type="entry name" value="PB1-like_dom_pln"/>
</dbReference>
<evidence type="ECO:0000256" key="3">
    <source>
        <dbReference type="ARBA" id="ARBA00023172"/>
    </source>
</evidence>
<feature type="domain" description="Transposase MuDR plant" evidence="5">
    <location>
        <begin position="248"/>
        <end position="306"/>
    </location>
</feature>
<dbReference type="AlphaFoldDB" id="A0A834HE02"/>
<gene>
    <name evidence="8" type="ORF">RHSIM_Rhsim02G0014700</name>
</gene>
<feature type="compositionally biased region" description="Basic and acidic residues" evidence="4">
    <location>
        <begin position="668"/>
        <end position="678"/>
    </location>
</feature>
<dbReference type="InterPro" id="IPR018289">
    <property type="entry name" value="MULE_transposase_dom"/>
</dbReference>
<dbReference type="GO" id="GO:0003677">
    <property type="term" value="F:DNA binding"/>
    <property type="evidence" value="ECO:0007669"/>
    <property type="project" value="UniProtKB-KW"/>
</dbReference>
<protein>
    <recommendedName>
        <fullName evidence="10">Transposase</fullName>
    </recommendedName>
</protein>
<evidence type="ECO:0008006" key="10">
    <source>
        <dbReference type="Google" id="ProtNLM"/>
    </source>
</evidence>
<evidence type="ECO:0000313" key="9">
    <source>
        <dbReference type="Proteomes" id="UP000626092"/>
    </source>
</evidence>
<keyword evidence="3" id="KW-0233">DNA recombination</keyword>
<comment type="caution">
    <text evidence="8">The sequence shown here is derived from an EMBL/GenBank/DDBJ whole genome shotgun (WGS) entry which is preliminary data.</text>
</comment>
<feature type="compositionally biased region" description="Low complexity" evidence="4">
    <location>
        <begin position="691"/>
        <end position="713"/>
    </location>
</feature>
<dbReference type="PROSITE" id="PS01007">
    <property type="entry name" value="TRANSPOSASE_MUTATOR"/>
    <property type="match status" value="1"/>
</dbReference>
<feature type="region of interest" description="Disordered" evidence="4">
    <location>
        <begin position="137"/>
        <end position="162"/>
    </location>
</feature>
<accession>A0A834HE02</accession>
<keyword evidence="2" id="KW-0238">DNA-binding</keyword>
<dbReference type="OrthoDB" id="1667862at2759"/>
<organism evidence="8 9">
    <name type="scientific">Rhododendron simsii</name>
    <name type="common">Sims's rhododendron</name>
    <dbReference type="NCBI Taxonomy" id="118357"/>
    <lineage>
        <taxon>Eukaryota</taxon>
        <taxon>Viridiplantae</taxon>
        <taxon>Streptophyta</taxon>
        <taxon>Embryophyta</taxon>
        <taxon>Tracheophyta</taxon>
        <taxon>Spermatophyta</taxon>
        <taxon>Magnoliopsida</taxon>
        <taxon>eudicotyledons</taxon>
        <taxon>Gunneridae</taxon>
        <taxon>Pentapetalae</taxon>
        <taxon>asterids</taxon>
        <taxon>Ericales</taxon>
        <taxon>Ericaceae</taxon>
        <taxon>Ericoideae</taxon>
        <taxon>Rhodoreae</taxon>
        <taxon>Rhododendron</taxon>
    </lineage>
</organism>
<dbReference type="Proteomes" id="UP000626092">
    <property type="component" value="Unassembled WGS sequence"/>
</dbReference>
<feature type="domain" description="MULE transposase" evidence="6">
    <location>
        <begin position="445"/>
        <end position="542"/>
    </location>
</feature>